<evidence type="ECO:0000313" key="1">
    <source>
        <dbReference type="EMBL" id="SPF81991.1"/>
    </source>
</evidence>
<sequence length="212" mass="24077">MTAYQVHLFDAAAGAMVEADLHDEIAEKQLIDWQFQWRPAVQAYMKRLVDNGIGPADTAWPQSWHWDWRGKMNEVRGLLGHTGYSVVCRDVTQGMMRLDLASRRARLDSQAGQDLVYVDYLEVAPWNWREPYADAPIYRLVGPVLMHAAITRSVDEGFKGRVGLHSLPQAIPFYERCGFTNLGTRPDEYEGKLPYFESTPGAAEAYLKGELK</sequence>
<organism evidence="1 2">
    <name type="scientific">Pseudoprimorskyibacter insulae</name>
    <dbReference type="NCBI Taxonomy" id="1695997"/>
    <lineage>
        <taxon>Bacteria</taxon>
        <taxon>Pseudomonadati</taxon>
        <taxon>Pseudomonadota</taxon>
        <taxon>Alphaproteobacteria</taxon>
        <taxon>Rhodobacterales</taxon>
        <taxon>Paracoccaceae</taxon>
        <taxon>Pseudoprimorskyibacter</taxon>
    </lineage>
</organism>
<name>A0A2R8B151_9RHOB</name>
<accession>A0A2R8B151</accession>
<dbReference type="EMBL" id="OMOJ01000018">
    <property type="protein sequence ID" value="SPF81991.1"/>
    <property type="molecule type" value="Genomic_DNA"/>
</dbReference>
<dbReference type="InterPro" id="IPR016181">
    <property type="entry name" value="Acyl_CoA_acyltransferase"/>
</dbReference>
<dbReference type="SUPFAM" id="SSF55729">
    <property type="entry name" value="Acyl-CoA N-acyltransferases (Nat)"/>
    <property type="match status" value="1"/>
</dbReference>
<keyword evidence="2" id="KW-1185">Reference proteome</keyword>
<proteinExistence type="predicted"/>
<reference evidence="2" key="1">
    <citation type="submission" date="2018-03" db="EMBL/GenBank/DDBJ databases">
        <authorList>
            <person name="Rodrigo-Torres L."/>
            <person name="Arahal R. D."/>
            <person name="Lucena T."/>
        </authorList>
    </citation>
    <scope>NUCLEOTIDE SEQUENCE [LARGE SCALE GENOMIC DNA]</scope>
    <source>
        <strain evidence="2">CECT 8871</strain>
    </source>
</reference>
<gene>
    <name evidence="1" type="ORF">PRI8871_03819</name>
</gene>
<dbReference type="AlphaFoldDB" id="A0A2R8B151"/>
<evidence type="ECO:0000313" key="2">
    <source>
        <dbReference type="Proteomes" id="UP000244904"/>
    </source>
</evidence>
<dbReference type="OrthoDB" id="6064764at2"/>
<dbReference type="RefSeq" id="WP_009574259.1">
    <property type="nucleotide sequence ID" value="NZ_OMOJ01000018.1"/>
</dbReference>
<evidence type="ECO:0008006" key="3">
    <source>
        <dbReference type="Google" id="ProtNLM"/>
    </source>
</evidence>
<protein>
    <recommendedName>
        <fullName evidence="3">N-acetyltransferase domain-containing protein</fullName>
    </recommendedName>
</protein>
<dbReference type="Proteomes" id="UP000244904">
    <property type="component" value="Unassembled WGS sequence"/>
</dbReference>
<dbReference type="Gene3D" id="3.40.630.30">
    <property type="match status" value="1"/>
</dbReference>